<proteinExistence type="predicted"/>
<gene>
    <name evidence="1" type="ORF">F511_28942</name>
</gene>
<evidence type="ECO:0000313" key="1">
    <source>
        <dbReference type="EMBL" id="KZV39131.1"/>
    </source>
</evidence>
<dbReference type="AlphaFoldDB" id="A0A2Z7BX17"/>
<sequence length="102" mass="11729">MKAKKQKARESHMVCHQKFHARIQEAEYSMQAQHLIIKALEAAAMQTWIPDVGVLARIQLLRVISCWYVSCDDHQIALRDFEATMFCVQEPAVGFVSVFHRG</sequence>
<reference evidence="1 2" key="1">
    <citation type="journal article" date="2015" name="Proc. Natl. Acad. Sci. U.S.A.">
        <title>The resurrection genome of Boea hygrometrica: A blueprint for survival of dehydration.</title>
        <authorList>
            <person name="Xiao L."/>
            <person name="Yang G."/>
            <person name="Zhang L."/>
            <person name="Yang X."/>
            <person name="Zhao S."/>
            <person name="Ji Z."/>
            <person name="Zhou Q."/>
            <person name="Hu M."/>
            <person name="Wang Y."/>
            <person name="Chen M."/>
            <person name="Xu Y."/>
            <person name="Jin H."/>
            <person name="Xiao X."/>
            <person name="Hu G."/>
            <person name="Bao F."/>
            <person name="Hu Y."/>
            <person name="Wan P."/>
            <person name="Li L."/>
            <person name="Deng X."/>
            <person name="Kuang T."/>
            <person name="Xiang C."/>
            <person name="Zhu J.K."/>
            <person name="Oliver M.J."/>
            <person name="He Y."/>
        </authorList>
    </citation>
    <scope>NUCLEOTIDE SEQUENCE [LARGE SCALE GENOMIC DNA]</scope>
    <source>
        <strain evidence="2">cv. XS01</strain>
    </source>
</reference>
<protein>
    <submittedName>
        <fullName evidence="1">Uncharacterized protein</fullName>
    </submittedName>
</protein>
<dbReference type="Proteomes" id="UP000250235">
    <property type="component" value="Unassembled WGS sequence"/>
</dbReference>
<keyword evidence="2" id="KW-1185">Reference proteome</keyword>
<name>A0A2Z7BX17_9LAMI</name>
<evidence type="ECO:0000313" key="2">
    <source>
        <dbReference type="Proteomes" id="UP000250235"/>
    </source>
</evidence>
<accession>A0A2Z7BX17</accession>
<dbReference type="EMBL" id="KV001315">
    <property type="protein sequence ID" value="KZV39131.1"/>
    <property type="molecule type" value="Genomic_DNA"/>
</dbReference>
<organism evidence="1 2">
    <name type="scientific">Dorcoceras hygrometricum</name>
    <dbReference type="NCBI Taxonomy" id="472368"/>
    <lineage>
        <taxon>Eukaryota</taxon>
        <taxon>Viridiplantae</taxon>
        <taxon>Streptophyta</taxon>
        <taxon>Embryophyta</taxon>
        <taxon>Tracheophyta</taxon>
        <taxon>Spermatophyta</taxon>
        <taxon>Magnoliopsida</taxon>
        <taxon>eudicotyledons</taxon>
        <taxon>Gunneridae</taxon>
        <taxon>Pentapetalae</taxon>
        <taxon>asterids</taxon>
        <taxon>lamiids</taxon>
        <taxon>Lamiales</taxon>
        <taxon>Gesneriaceae</taxon>
        <taxon>Didymocarpoideae</taxon>
        <taxon>Trichosporeae</taxon>
        <taxon>Loxocarpinae</taxon>
        <taxon>Dorcoceras</taxon>
    </lineage>
</organism>